<organism evidence="2 3">
    <name type="scientific">Caldimonas caldifontis</name>
    <dbReference type="NCBI Taxonomy" id="1452508"/>
    <lineage>
        <taxon>Bacteria</taxon>
        <taxon>Pseudomonadati</taxon>
        <taxon>Pseudomonadota</taxon>
        <taxon>Betaproteobacteria</taxon>
        <taxon>Burkholderiales</taxon>
        <taxon>Sphaerotilaceae</taxon>
        <taxon>Caldimonas</taxon>
    </lineage>
</organism>
<dbReference type="PANTHER" id="PTHR34387">
    <property type="entry name" value="SLR1258 PROTEIN"/>
    <property type="match status" value="1"/>
</dbReference>
<evidence type="ECO:0000256" key="1">
    <source>
        <dbReference type="SAM" id="SignalP"/>
    </source>
</evidence>
<dbReference type="Proteomes" id="UP000238605">
    <property type="component" value="Unassembled WGS sequence"/>
</dbReference>
<dbReference type="EMBL" id="PSNX01000007">
    <property type="protein sequence ID" value="PPE66412.1"/>
    <property type="molecule type" value="Genomic_DNA"/>
</dbReference>
<accession>A0A2S5SUL8</accession>
<evidence type="ECO:0000313" key="3">
    <source>
        <dbReference type="Proteomes" id="UP000238605"/>
    </source>
</evidence>
<name>A0A2S5SUL8_9BURK</name>
<sequence length="237" mass="24817">MKRSLSLASLSLAAALAATPALAQQTANPSNVVSFSTSANLEVPQDLLSLTLNTTREGSDAATVQKALQQAVEAALAQAKPSAQAGAMEVRTGNFSIYPRYASQGRISGWQGTAEVVLEGTDVPRITQTAARINTLSVARVAQGLSRQAREKHESAVQAQAVSQFRAKAQDLAKLFGFSGYELREVNVSTNEPGMSPMPIMMRAKSDMMASEAAPLPVEAGKALVTVTVSGSIALTK</sequence>
<dbReference type="OrthoDB" id="7062395at2"/>
<dbReference type="Gene3D" id="3.30.70.2970">
    <property type="entry name" value="Protein of unknown function (DUF541), domain 2"/>
    <property type="match status" value="1"/>
</dbReference>
<feature type="signal peptide" evidence="1">
    <location>
        <begin position="1"/>
        <end position="23"/>
    </location>
</feature>
<dbReference type="RefSeq" id="WP_104302356.1">
    <property type="nucleotide sequence ID" value="NZ_PSNX01000007.1"/>
</dbReference>
<protein>
    <submittedName>
        <fullName evidence="2">SIMPL domain-containing protein</fullName>
    </submittedName>
</protein>
<dbReference type="PANTHER" id="PTHR34387:SF1">
    <property type="entry name" value="PERIPLASMIC IMMUNOGENIC PROTEIN"/>
    <property type="match status" value="1"/>
</dbReference>
<evidence type="ECO:0000313" key="2">
    <source>
        <dbReference type="EMBL" id="PPE66412.1"/>
    </source>
</evidence>
<comment type="caution">
    <text evidence="2">The sequence shown here is derived from an EMBL/GenBank/DDBJ whole genome shotgun (WGS) entry which is preliminary data.</text>
</comment>
<reference evidence="2 3" key="1">
    <citation type="submission" date="2018-02" db="EMBL/GenBank/DDBJ databases">
        <title>Reclassifiation of [Polyangium] brachysporum DSM 7029 as Guopingzhaonella breviflexa gen. nov., sp. nov., a member of the family Comamonadaceae.</title>
        <authorList>
            <person name="Tang B."/>
        </authorList>
    </citation>
    <scope>NUCLEOTIDE SEQUENCE [LARGE SCALE GENOMIC DNA]</scope>
    <source>
        <strain evidence="2 3">BCRC 80649</strain>
    </source>
</reference>
<keyword evidence="1" id="KW-0732">Signal</keyword>
<gene>
    <name evidence="2" type="ORF">C1704_08830</name>
</gene>
<dbReference type="Gene3D" id="3.30.110.170">
    <property type="entry name" value="Protein of unknown function (DUF541), domain 1"/>
    <property type="match status" value="1"/>
</dbReference>
<dbReference type="InterPro" id="IPR052022">
    <property type="entry name" value="26kDa_periplasmic_antigen"/>
</dbReference>
<dbReference type="GO" id="GO:0006974">
    <property type="term" value="P:DNA damage response"/>
    <property type="evidence" value="ECO:0007669"/>
    <property type="project" value="TreeGrafter"/>
</dbReference>
<dbReference type="InterPro" id="IPR007497">
    <property type="entry name" value="SIMPL/DUF541"/>
</dbReference>
<proteinExistence type="predicted"/>
<keyword evidence="3" id="KW-1185">Reference proteome</keyword>
<dbReference type="AlphaFoldDB" id="A0A2S5SUL8"/>
<feature type="chain" id="PRO_5015572491" evidence="1">
    <location>
        <begin position="24"/>
        <end position="237"/>
    </location>
</feature>
<dbReference type="Pfam" id="PF04402">
    <property type="entry name" value="SIMPL"/>
    <property type="match status" value="1"/>
</dbReference>